<dbReference type="InterPro" id="IPR013534">
    <property type="entry name" value="Starch_synth_cat_dom"/>
</dbReference>
<dbReference type="InterPro" id="IPR006047">
    <property type="entry name" value="GH13_cat_dom"/>
</dbReference>
<dbReference type="InterPro" id="IPR058656">
    <property type="entry name" value="Mok11-13/Ags1-like_GH"/>
</dbReference>
<reference evidence="11 12" key="1">
    <citation type="journal article" date="2017" name="Mol. Ecol.">
        <title>Comparative and population genomic landscape of Phellinus noxius: A hypervariable fungus causing root rot in trees.</title>
        <authorList>
            <person name="Chung C.L."/>
            <person name="Lee T.J."/>
            <person name="Akiba M."/>
            <person name="Lee H.H."/>
            <person name="Kuo T.H."/>
            <person name="Liu D."/>
            <person name="Ke H.M."/>
            <person name="Yokoi T."/>
            <person name="Roa M.B."/>
            <person name="Lu M.J."/>
            <person name="Chang Y.Y."/>
            <person name="Ann P.J."/>
            <person name="Tsai J.N."/>
            <person name="Chen C.Y."/>
            <person name="Tzean S.S."/>
            <person name="Ota Y."/>
            <person name="Hattori T."/>
            <person name="Sahashi N."/>
            <person name="Liou R.F."/>
            <person name="Kikuchi T."/>
            <person name="Tsai I.J."/>
        </authorList>
    </citation>
    <scope>NUCLEOTIDE SEQUENCE [LARGE SCALE GENOMIC DNA]</scope>
    <source>
        <strain evidence="11 12">FFPRI411160</strain>
    </source>
</reference>
<dbReference type="CDD" id="cd03791">
    <property type="entry name" value="GT5_Glycogen_synthase_DULL1-like"/>
    <property type="match status" value="1"/>
</dbReference>
<feature type="transmembrane region" description="Helical" evidence="8">
    <location>
        <begin position="2186"/>
        <end position="2210"/>
    </location>
</feature>
<dbReference type="GO" id="GO:0047657">
    <property type="term" value="F:alpha-1,3-glucan synthase activity"/>
    <property type="evidence" value="ECO:0007669"/>
    <property type="project" value="UniProtKB-EC"/>
</dbReference>
<feature type="transmembrane region" description="Helical" evidence="8">
    <location>
        <begin position="2104"/>
        <end position="2126"/>
    </location>
</feature>
<comment type="caution">
    <text evidence="11">The sequence shown here is derived from an EMBL/GenBank/DDBJ whole genome shotgun (WGS) entry which is preliminary data.</text>
</comment>
<keyword evidence="3" id="KW-0328">Glycosyltransferase</keyword>
<feature type="transmembrane region" description="Helical" evidence="8">
    <location>
        <begin position="2147"/>
        <end position="2166"/>
    </location>
</feature>
<feature type="transmembrane region" description="Helical" evidence="8">
    <location>
        <begin position="2256"/>
        <end position="2277"/>
    </location>
</feature>
<evidence type="ECO:0000256" key="7">
    <source>
        <dbReference type="SAM" id="MobiDB-lite"/>
    </source>
</evidence>
<feature type="transmembrane region" description="Helical" evidence="8">
    <location>
        <begin position="2217"/>
        <end position="2244"/>
    </location>
</feature>
<dbReference type="InterPro" id="IPR058658">
    <property type="entry name" value="Mok11-13/Ags1-like_Ig_2"/>
</dbReference>
<dbReference type="InterPro" id="IPR058654">
    <property type="entry name" value="Mok11-14/Ags1-like_TM"/>
</dbReference>
<gene>
    <name evidence="11" type="ORF">PNOK_0100400</name>
</gene>
<evidence type="ECO:0000256" key="1">
    <source>
        <dbReference type="ARBA" id="ARBA00006122"/>
    </source>
</evidence>
<feature type="signal peptide" evidence="9">
    <location>
        <begin position="1"/>
        <end position="19"/>
    </location>
</feature>
<organism evidence="11 12">
    <name type="scientific">Pyrrhoderma noxium</name>
    <dbReference type="NCBI Taxonomy" id="2282107"/>
    <lineage>
        <taxon>Eukaryota</taxon>
        <taxon>Fungi</taxon>
        <taxon>Dikarya</taxon>
        <taxon>Basidiomycota</taxon>
        <taxon>Agaricomycotina</taxon>
        <taxon>Agaricomycetes</taxon>
        <taxon>Hymenochaetales</taxon>
        <taxon>Hymenochaetaceae</taxon>
        <taxon>Pyrrhoderma</taxon>
    </lineage>
</organism>
<feature type="transmembrane region" description="Helical" evidence="8">
    <location>
        <begin position="1069"/>
        <end position="1095"/>
    </location>
</feature>
<accession>A0A286UWG3</accession>
<dbReference type="Pfam" id="PF26122">
    <property type="entry name" value="CBM_Mok13"/>
    <property type="match status" value="1"/>
</dbReference>
<feature type="transmembrane region" description="Helical" evidence="8">
    <location>
        <begin position="2284"/>
        <end position="2304"/>
    </location>
</feature>
<dbReference type="Pfam" id="PF26127">
    <property type="entry name" value="12TM_Mok13"/>
    <property type="match status" value="1"/>
</dbReference>
<feature type="domain" description="Glycosyl hydrolase family 13 catalytic" evidence="10">
    <location>
        <begin position="74"/>
        <end position="534"/>
    </location>
</feature>
<dbReference type="InterPro" id="IPR017853">
    <property type="entry name" value="GH"/>
</dbReference>
<sequence length="2366" mass="264187">MPTFGRAKCLLAGLTGALATLVTLSSAAPYNETYADYNLNVNQDATSVVEYATSRTNTTYTPSPSNWRQIPFYTVLLDKFADGDPTNNNYFNIMYEHDWRETQMRFGGDVKGLQSKLDYLQGMGVRGIYVAGTAFLNMPWQADSYSPLDFSVLDPHWGTKADWIAFIDEVHARNMYFMMDFTIGTMGDMIGFSGHLNESADFTLSEYDAVWKKPNYAPWDFDTYKDFKIDNSQNSSCVMPPFWWENGTELTISTNGCRASEFDQYGDLEAFGVHPDWERQLTKFASVQDRLREWNGNVMAKLQNFVCMVITALDIDAIRIDKSTQVTLDALASWTTSARTCATGLGKTNFLITGEVTGGNTFGSLYLGRGRTPQKLPTADLATIYNLSASDDQYFLRDYGKNGLDGFAFHYSIYRSLERFLGMDGNLQVADDVQVNFVDAWNQIMVYNDFLNPSTNVTDPRHMFGTSNFDIFRWPSLVNGTQKSALATFITTLLMPGVALYYYGEEQEFGMYDNGANNYLYGRQAMPANKAWQRHGCYKLGSEQFFNFPLQSALIDCYDDSQSLDHFDPTKESRRLFKQFNYLRSQYASLTDGLALVQRGNWTHFEQLPGSNGTPTELGLWSASRAGIPNAQTLTGTSYTADVWFLYTNENQTQTYTHNCNGSDWISTPFVSGTTVRNLFSPYESYTLETSQSSFFDDGQAPYVGCLGSITMEPLSFKLLVPETDWVSVPPMLTKFSPGHDARLLSVDGSDNSTSVQISLEFNVEMDCDSITNALTLNMSTSSSTTPSISNAQCGAVSNPDPAAIIGSDTSAYAWNATIVNFPDGILHLTLDNPSASNGNTTGAVDHLLLRKGTADNVMVFPDADYKSDSFTKDGSTYTFTHSAVGADKFRYSVDFGQTWTTWQDYENSSNIDNSTFFDSSSNWWGGQHIIVQYWSEAAMSAYTAVHADIDYQYQRRVPQFLARGAFNTWGYDSGVVSSLTQTGDSTWEMEIMTTWPTYIQLNVFGFDNYFYGDTDGDGVLDRLPPNSVSPNYVNMSAPPKPHLAWNLIVNDQTLEWSLEPRGESLVAAIMYALLLSIPIITGTAAVLIFMYSFYGIKYNKWGLKQNKPSHTNYFPILGALGSKSHTDLKDTASEKHGHHGLTYTGSIIGWPEDKNKRRCCLIATLEYEIIDWKLKVKIGGLGVMSSLMGKAMSDVDLVWVIPKVKDLEYPPGDPAEPIEVIIFGEPYLIEVETHVLDNITYVILDSPVFRAQTKADPYPARMDDLSSAIFYSTWNQAIAATVRRYPQIDIYHVNDYHGALVPIYLLPKVLPVCLSLHNAEFQGLWPLRTKEEMKEVCSAFNISKEHCTKYVQFGNTFNLLHAAASFISVHQKSIGVAGVSDKYGKRSWARYPALWTLKHVDSLPNPDPTDIAALDENPVSIKDIGIDQEAEQKRPEMKRQAQEWAGIKQEPNSDLFVFVGRWSKQKGVDLIADVMPSLLEKRPSIQLIAVGPVIDLYGRFAAEKLARLMEMYPDRVYSKPEFTALPPYLFSGADFALIPSRDEPFGLVAVEFGRKGALGVGSRLGGLGLMPGWWFPVESTSTAHMLSQLSKTIKMALKSTEEERALLRARSAVQRFPVVEWRQRMEDFHKRSINTSRHLAGENAWRQSDGEAIHAPQVAHLDHDDWDPVNQAEPSQPNWDTRSMMDAAQTSSVSPSPGIPGSPGFVQQDQYLLAAPRSDDNGRRSFDSEAGSTYADDYYSTQRSRAPSTVGTPTEGGFDSFLARANKQIAKDKKHAPDPFLDAENAPPRRPFGHHSRNSSRDSIASIVDEKASSPLNKAIASFTDENGEVAQEFVQKLQNLSADNSKGDLSIERYLQKSEEAFFEKVRKDKISSAMSIRSSQRDSVWGTSFDEGSRPHSPSGFSTTHSYGGFNTEDYSGPLPNDKGEVAMTGLQIALQRTIGGWPLYTIIIAIGQMLGATSFQITLLSGQNYQTNLQLYVLGGIFLAASAVWYSLFRLKPSVYVLSAPWVFYGLAFFLIGLPSLSSVFDSAAFGLQSAATWSYAVASSAAFLFFGLNFGEEAGAATEVWTLRACIVQGSQQLWVAALWYWGHKLNGTSGNSPPWWVVLVLWPLAIISFVFGYLLLFGLPEYYRQVPPKVPNFYKTLFRRKLVLWFLASEILRDYWLSGPYGRNWTFLWNVPIPTYATLLLIIVFFVVVWGLLMYILTYFSKTHTWLLPVFAVGLGAPRWAQMLWGTSSIAYYLPWAGKSGPFLGISLWLWLGVLDAIQGVGLGMILLQTLSRLHVCATLAFAQIIGSICVMVARATAPNRIGPASVFPDYGLWDFEDGISGSPMAHPAFWIALICQLIIVAGYFWFYRKEQLSRP</sequence>
<evidence type="ECO:0000259" key="10">
    <source>
        <dbReference type="SMART" id="SM00642"/>
    </source>
</evidence>
<dbReference type="SMART" id="SM00642">
    <property type="entry name" value="Aamy"/>
    <property type="match status" value="1"/>
</dbReference>
<dbReference type="Pfam" id="PF26114">
    <property type="entry name" value="Ig_2_Mok13"/>
    <property type="match status" value="1"/>
</dbReference>
<evidence type="ECO:0000256" key="3">
    <source>
        <dbReference type="ARBA" id="ARBA00022676"/>
    </source>
</evidence>
<dbReference type="GO" id="GO:0009277">
    <property type="term" value="C:fungal-type cell wall"/>
    <property type="evidence" value="ECO:0007669"/>
    <property type="project" value="TreeGrafter"/>
</dbReference>
<feature type="transmembrane region" description="Helical" evidence="8">
    <location>
        <begin position="2339"/>
        <end position="2358"/>
    </location>
</feature>
<feature type="transmembrane region" description="Helical" evidence="8">
    <location>
        <begin position="1945"/>
        <end position="1965"/>
    </location>
</feature>
<dbReference type="InterPro" id="IPR058655">
    <property type="entry name" value="Mok11-14/Ags1-like"/>
</dbReference>
<evidence type="ECO:0000256" key="6">
    <source>
        <dbReference type="ARBA" id="ARBA00048960"/>
    </source>
</evidence>
<dbReference type="InterPro" id="IPR058657">
    <property type="entry name" value="Mok11-13/Ags1-like_Ig"/>
</dbReference>
<dbReference type="SUPFAM" id="SSF51445">
    <property type="entry name" value="(Trans)glycosidases"/>
    <property type="match status" value="1"/>
</dbReference>
<dbReference type="GO" id="GO:0070600">
    <property type="term" value="P:fungal-type cell wall (1-&gt;3)-alpha-glucan biosynthetic process"/>
    <property type="evidence" value="ECO:0007669"/>
    <property type="project" value="TreeGrafter"/>
</dbReference>
<feature type="compositionally biased region" description="Basic and acidic residues" evidence="7">
    <location>
        <begin position="1718"/>
        <end position="1728"/>
    </location>
</feature>
<dbReference type="PANTHER" id="PTHR47182">
    <property type="entry name" value="CELL WALL ALPHA-1,3-GLUCAN SYNTHASE AGS1-RELATED"/>
    <property type="match status" value="1"/>
</dbReference>
<feature type="region of interest" description="Disordered" evidence="7">
    <location>
        <begin position="1687"/>
        <end position="1758"/>
    </location>
</feature>
<keyword evidence="5" id="KW-0961">Cell wall biogenesis/degradation</keyword>
<dbReference type="SUPFAM" id="SSF53756">
    <property type="entry name" value="UDP-Glycosyltransferase/glycogen phosphorylase"/>
    <property type="match status" value="1"/>
</dbReference>
<evidence type="ECO:0000256" key="5">
    <source>
        <dbReference type="ARBA" id="ARBA00023316"/>
    </source>
</evidence>
<evidence type="ECO:0000313" key="12">
    <source>
        <dbReference type="Proteomes" id="UP000217199"/>
    </source>
</evidence>
<dbReference type="PANTHER" id="PTHR47182:SF2">
    <property type="entry name" value="CELL WALL ALPHA-1,3-GLUCAN SYNTHASE AGS1"/>
    <property type="match status" value="1"/>
</dbReference>
<keyword evidence="8" id="KW-0812">Transmembrane</keyword>
<dbReference type="Pfam" id="PF00128">
    <property type="entry name" value="Alpha-amylase"/>
    <property type="match status" value="1"/>
</dbReference>
<comment type="similarity">
    <text evidence="1">Belongs to the glycosyltransferase group 1 family.</text>
</comment>
<dbReference type="FunFam" id="3.40.50.2000:FF:000052">
    <property type="entry name" value="Alpha-1,3-glucan synthase Ags2"/>
    <property type="match status" value="1"/>
</dbReference>
<name>A0A286UWG3_9AGAM</name>
<dbReference type="Gene3D" id="3.40.50.2000">
    <property type="entry name" value="Glycogen Phosphorylase B"/>
    <property type="match status" value="2"/>
</dbReference>
<feature type="compositionally biased region" description="Polar residues" evidence="7">
    <location>
        <begin position="1740"/>
        <end position="1753"/>
    </location>
</feature>
<keyword evidence="8" id="KW-0472">Membrane</keyword>
<dbReference type="Proteomes" id="UP000217199">
    <property type="component" value="Unassembled WGS sequence"/>
</dbReference>
<feature type="region of interest" description="Disordered" evidence="7">
    <location>
        <begin position="1887"/>
        <end position="1906"/>
    </location>
</feature>
<dbReference type="Pfam" id="PF26108">
    <property type="entry name" value="GH_Mok13"/>
    <property type="match status" value="1"/>
</dbReference>
<keyword evidence="9" id="KW-0732">Signal</keyword>
<evidence type="ECO:0000256" key="9">
    <source>
        <dbReference type="SAM" id="SignalP"/>
    </source>
</evidence>
<dbReference type="FunFam" id="3.40.50.2000:FF:000157">
    <property type="entry name" value="Alpha-1,3-glucan synthase, variant"/>
    <property type="match status" value="1"/>
</dbReference>
<dbReference type="STRING" id="2282107.A0A286UWG3"/>
<protein>
    <recommendedName>
        <fullName evidence="2">alpha-1,3-glucan synthase</fullName>
        <ecNumber evidence="2">2.4.1.183</ecNumber>
    </recommendedName>
</protein>
<dbReference type="Pfam" id="PF26111">
    <property type="entry name" value="Ig_Mok13"/>
    <property type="match status" value="1"/>
</dbReference>
<comment type="catalytic activity">
    <reaction evidence="6">
        <text>[(1-&gt;3)-alpha-D-glucosyl](n) + UDP-alpha-D-glucose = [(1-&gt;3)-alpha-D-glucosyl](n+1) + UDP + H(+)</text>
        <dbReference type="Rhea" id="RHEA:19749"/>
        <dbReference type="Rhea" id="RHEA-COMP:11150"/>
        <dbReference type="Rhea" id="RHEA-COMP:11151"/>
        <dbReference type="ChEBI" id="CHEBI:15378"/>
        <dbReference type="ChEBI" id="CHEBI:28100"/>
        <dbReference type="ChEBI" id="CHEBI:58223"/>
        <dbReference type="ChEBI" id="CHEBI:58885"/>
        <dbReference type="EC" id="2.4.1.183"/>
    </reaction>
</comment>
<dbReference type="GO" id="GO:0016787">
    <property type="term" value="F:hydrolase activity"/>
    <property type="evidence" value="ECO:0007669"/>
    <property type="project" value="UniProtKB-KW"/>
</dbReference>
<feature type="transmembrane region" description="Helical" evidence="8">
    <location>
        <begin position="1977"/>
        <end position="1996"/>
    </location>
</feature>
<dbReference type="InterPro" id="IPR058659">
    <property type="entry name" value="Mok11-13/Ags1-like_CBM"/>
</dbReference>
<feature type="transmembrane region" description="Helical" evidence="8">
    <location>
        <begin position="2003"/>
        <end position="2022"/>
    </location>
</feature>
<dbReference type="Gene3D" id="3.20.20.80">
    <property type="entry name" value="Glycosidases"/>
    <property type="match status" value="1"/>
</dbReference>
<feature type="region of interest" description="Disordered" evidence="7">
    <location>
        <begin position="1773"/>
        <end position="1804"/>
    </location>
</feature>
<keyword evidence="11" id="KW-0378">Hydrolase</keyword>
<keyword evidence="4" id="KW-0808">Transferase</keyword>
<feature type="transmembrane region" description="Helical" evidence="8">
    <location>
        <begin position="2072"/>
        <end position="2092"/>
    </location>
</feature>
<keyword evidence="8" id="KW-1133">Transmembrane helix</keyword>
<evidence type="ECO:0000313" key="11">
    <source>
        <dbReference type="EMBL" id="PAV23936.1"/>
    </source>
</evidence>
<dbReference type="Pfam" id="PF08323">
    <property type="entry name" value="Glyco_transf_5"/>
    <property type="match status" value="1"/>
</dbReference>
<feature type="chain" id="PRO_5013568265" description="alpha-1,3-glucan synthase" evidence="9">
    <location>
        <begin position="20"/>
        <end position="2366"/>
    </location>
</feature>
<dbReference type="InParanoid" id="A0A286UWG3"/>
<feature type="transmembrane region" description="Helical" evidence="8">
    <location>
        <begin position="2042"/>
        <end position="2060"/>
    </location>
</feature>
<dbReference type="Pfam" id="PF00534">
    <property type="entry name" value="Glycos_transf_1"/>
    <property type="match status" value="1"/>
</dbReference>
<evidence type="ECO:0000256" key="4">
    <source>
        <dbReference type="ARBA" id="ARBA00022679"/>
    </source>
</evidence>
<dbReference type="OrthoDB" id="512920at2759"/>
<dbReference type="InterPro" id="IPR001296">
    <property type="entry name" value="Glyco_trans_1"/>
</dbReference>
<dbReference type="EC" id="2.4.1.183" evidence="2"/>
<dbReference type="EMBL" id="NBII01000001">
    <property type="protein sequence ID" value="PAV23936.1"/>
    <property type="molecule type" value="Genomic_DNA"/>
</dbReference>
<evidence type="ECO:0000256" key="8">
    <source>
        <dbReference type="SAM" id="Phobius"/>
    </source>
</evidence>
<keyword evidence="12" id="KW-1185">Reference proteome</keyword>
<proteinExistence type="inferred from homology"/>
<evidence type="ECO:0000256" key="2">
    <source>
        <dbReference type="ARBA" id="ARBA00012688"/>
    </source>
</evidence>